<dbReference type="PATRIC" id="fig|1619313.3.peg.4224"/>
<evidence type="ECO:0000313" key="2">
    <source>
        <dbReference type="Proteomes" id="UP000059419"/>
    </source>
</evidence>
<sequence length="42" mass="4498">MFLKTPAAQEAVKGCQISVRDGVDKMEFIFESPGRIALSGAV</sequence>
<organism evidence="1 2">
    <name type="scientific">Duffyella gerundensis</name>
    <dbReference type="NCBI Taxonomy" id="1619313"/>
    <lineage>
        <taxon>Bacteria</taxon>
        <taxon>Pseudomonadati</taxon>
        <taxon>Pseudomonadota</taxon>
        <taxon>Gammaproteobacteria</taxon>
        <taxon>Enterobacterales</taxon>
        <taxon>Erwiniaceae</taxon>
        <taxon>Duffyella</taxon>
    </lineage>
</organism>
<reference evidence="2" key="1">
    <citation type="submission" date="2015-11" db="EMBL/GenBank/DDBJ databases">
        <authorList>
            <person name="Blom J."/>
        </authorList>
    </citation>
    <scope>NUCLEOTIDE SEQUENCE [LARGE SCALE GENOMIC DNA]</scope>
    <source>
        <plasmid evidence="2">pEM02</plasmid>
    </source>
</reference>
<dbReference type="Proteomes" id="UP000059419">
    <property type="component" value="Plasmid pEM02"/>
</dbReference>
<name>A0A0U5LUZ2_9GAMM</name>
<accession>A0A0U5LUZ2</accession>
<proteinExistence type="predicted"/>
<evidence type="ECO:0000313" key="1">
    <source>
        <dbReference type="EMBL" id="CUU26284.1"/>
    </source>
</evidence>
<dbReference type="KEGG" id="ege:EM595_p1037"/>
<dbReference type="EMBL" id="LN907829">
    <property type="protein sequence ID" value="CUU26284.1"/>
    <property type="molecule type" value="Genomic_DNA"/>
</dbReference>
<dbReference type="AlphaFoldDB" id="A0A0U5LUZ2"/>
<protein>
    <submittedName>
        <fullName evidence="1">Uncharacterized protein</fullName>
    </submittedName>
</protein>
<keyword evidence="2" id="KW-1185">Reference proteome</keyword>
<geneLocation type="plasmid" evidence="2">
    <name>pEM02</name>
</geneLocation>
<gene>
    <name evidence="1" type="ORF">EM595_p1037</name>
</gene>